<organism evidence="3 4">
    <name type="scientific">Tegillarca granosa</name>
    <name type="common">Malaysian cockle</name>
    <name type="synonym">Anadara granosa</name>
    <dbReference type="NCBI Taxonomy" id="220873"/>
    <lineage>
        <taxon>Eukaryota</taxon>
        <taxon>Metazoa</taxon>
        <taxon>Spiralia</taxon>
        <taxon>Lophotrochozoa</taxon>
        <taxon>Mollusca</taxon>
        <taxon>Bivalvia</taxon>
        <taxon>Autobranchia</taxon>
        <taxon>Pteriomorphia</taxon>
        <taxon>Arcoida</taxon>
        <taxon>Arcoidea</taxon>
        <taxon>Arcidae</taxon>
        <taxon>Tegillarca</taxon>
    </lineage>
</organism>
<evidence type="ECO:0000259" key="2">
    <source>
        <dbReference type="PROSITE" id="PS50405"/>
    </source>
</evidence>
<evidence type="ECO:0008006" key="5">
    <source>
        <dbReference type="Google" id="ProtNLM"/>
    </source>
</evidence>
<proteinExistence type="predicted"/>
<dbReference type="PANTHER" id="PTHR42673">
    <property type="entry name" value="MALEYLACETOACETATE ISOMERASE"/>
    <property type="match status" value="1"/>
</dbReference>
<evidence type="ECO:0000259" key="1">
    <source>
        <dbReference type="PROSITE" id="PS50404"/>
    </source>
</evidence>
<dbReference type="Proteomes" id="UP001217089">
    <property type="component" value="Unassembled WGS sequence"/>
</dbReference>
<evidence type="ECO:0000313" key="4">
    <source>
        <dbReference type="Proteomes" id="UP001217089"/>
    </source>
</evidence>
<dbReference type="Gene3D" id="1.20.1050.10">
    <property type="match status" value="1"/>
</dbReference>
<feature type="domain" description="GST C-terminal" evidence="2">
    <location>
        <begin position="93"/>
        <end position="225"/>
    </location>
</feature>
<sequence>MSGGDSILYWGSGSGPCIRAMIALNEKGFGDIPNKCLSFQNKEHKSEEVLKLNPRGQLPTLKLDGVVINESGAICEYLEIQYKGKGTKLIPDDKKACAEVLQRKAEMEANFKPQPLFQLYFRASPEEKKNKIEIPTFKEKIDDMRTELNRWEEYLKKNGPGSYVVGKEFTMADIFLISTLMAFVRFGLDINKFPSLKEYYERVQKRESVQKAWPPHWKSDPPTMIILNDI</sequence>
<dbReference type="InterPro" id="IPR004046">
    <property type="entry name" value="GST_C"/>
</dbReference>
<gene>
    <name evidence="3" type="ORF">KUTeg_017737</name>
</gene>
<dbReference type="SFLD" id="SFLDG00358">
    <property type="entry name" value="Main_(cytGST)"/>
    <property type="match status" value="1"/>
</dbReference>
<keyword evidence="4" id="KW-1185">Reference proteome</keyword>
<dbReference type="SFLD" id="SFLDS00019">
    <property type="entry name" value="Glutathione_Transferase_(cytos"/>
    <property type="match status" value="1"/>
</dbReference>
<dbReference type="PROSITE" id="PS50405">
    <property type="entry name" value="GST_CTER"/>
    <property type="match status" value="1"/>
</dbReference>
<dbReference type="Pfam" id="PF13409">
    <property type="entry name" value="GST_N_2"/>
    <property type="match status" value="1"/>
</dbReference>
<dbReference type="Pfam" id="PF14497">
    <property type="entry name" value="GST_C_3"/>
    <property type="match status" value="1"/>
</dbReference>
<dbReference type="Gene3D" id="3.40.30.10">
    <property type="entry name" value="Glutaredoxin"/>
    <property type="match status" value="1"/>
</dbReference>
<feature type="domain" description="GST N-terminal" evidence="1">
    <location>
        <begin position="4"/>
        <end position="86"/>
    </location>
</feature>
<protein>
    <recommendedName>
        <fullName evidence="5">Glutathione S-transferase</fullName>
    </recommendedName>
</protein>
<comment type="caution">
    <text evidence="3">The sequence shown here is derived from an EMBL/GenBank/DDBJ whole genome shotgun (WGS) entry which is preliminary data.</text>
</comment>
<evidence type="ECO:0000313" key="3">
    <source>
        <dbReference type="EMBL" id="KAJ8304154.1"/>
    </source>
</evidence>
<dbReference type="SUPFAM" id="SSF52833">
    <property type="entry name" value="Thioredoxin-like"/>
    <property type="match status" value="1"/>
</dbReference>
<dbReference type="PANTHER" id="PTHR42673:SF4">
    <property type="entry name" value="MALEYLACETOACETATE ISOMERASE"/>
    <property type="match status" value="1"/>
</dbReference>
<dbReference type="EMBL" id="JARBDR010000903">
    <property type="protein sequence ID" value="KAJ8304154.1"/>
    <property type="molecule type" value="Genomic_DNA"/>
</dbReference>
<dbReference type="InterPro" id="IPR040079">
    <property type="entry name" value="Glutathione_S-Trfase"/>
</dbReference>
<reference evidence="3 4" key="1">
    <citation type="submission" date="2022-12" db="EMBL/GenBank/DDBJ databases">
        <title>Chromosome-level genome of Tegillarca granosa.</title>
        <authorList>
            <person name="Kim J."/>
        </authorList>
    </citation>
    <scope>NUCLEOTIDE SEQUENCE [LARGE SCALE GENOMIC DNA]</scope>
    <source>
        <strain evidence="3">Teg-2019</strain>
        <tissue evidence="3">Adductor muscle</tissue>
    </source>
</reference>
<dbReference type="InterPro" id="IPR036282">
    <property type="entry name" value="Glutathione-S-Trfase_C_sf"/>
</dbReference>
<name>A0ABQ9EHE3_TEGGR</name>
<dbReference type="CDD" id="cd00299">
    <property type="entry name" value="GST_C_family"/>
    <property type="match status" value="1"/>
</dbReference>
<dbReference type="PROSITE" id="PS50404">
    <property type="entry name" value="GST_NTER"/>
    <property type="match status" value="1"/>
</dbReference>
<dbReference type="InterPro" id="IPR036249">
    <property type="entry name" value="Thioredoxin-like_sf"/>
</dbReference>
<accession>A0ABQ9EHE3</accession>
<dbReference type="SUPFAM" id="SSF47616">
    <property type="entry name" value="GST C-terminal domain-like"/>
    <property type="match status" value="1"/>
</dbReference>
<dbReference type="InterPro" id="IPR010987">
    <property type="entry name" value="Glutathione-S-Trfase_C-like"/>
</dbReference>
<dbReference type="InterPro" id="IPR004045">
    <property type="entry name" value="Glutathione_S-Trfase_N"/>
</dbReference>